<dbReference type="AlphaFoldDB" id="A0A822Z8X0"/>
<organism evidence="1 2">
    <name type="scientific">Nelumbo nucifera</name>
    <name type="common">Sacred lotus</name>
    <dbReference type="NCBI Taxonomy" id="4432"/>
    <lineage>
        <taxon>Eukaryota</taxon>
        <taxon>Viridiplantae</taxon>
        <taxon>Streptophyta</taxon>
        <taxon>Embryophyta</taxon>
        <taxon>Tracheophyta</taxon>
        <taxon>Spermatophyta</taxon>
        <taxon>Magnoliopsida</taxon>
        <taxon>Proteales</taxon>
        <taxon>Nelumbonaceae</taxon>
        <taxon>Nelumbo</taxon>
    </lineage>
</organism>
<name>A0A822Z8X0_NELNU</name>
<protein>
    <submittedName>
        <fullName evidence="1">Uncharacterized protein</fullName>
    </submittedName>
</protein>
<accession>A0A822Z8X0</accession>
<keyword evidence="2" id="KW-1185">Reference proteome</keyword>
<dbReference type="Proteomes" id="UP000607653">
    <property type="component" value="Unassembled WGS sequence"/>
</dbReference>
<comment type="caution">
    <text evidence="1">The sequence shown here is derived from an EMBL/GenBank/DDBJ whole genome shotgun (WGS) entry which is preliminary data.</text>
</comment>
<evidence type="ECO:0000313" key="1">
    <source>
        <dbReference type="EMBL" id="DAD41492.1"/>
    </source>
</evidence>
<dbReference type="EMBL" id="DUZY01000005">
    <property type="protein sequence ID" value="DAD41492.1"/>
    <property type="molecule type" value="Genomic_DNA"/>
</dbReference>
<reference evidence="1 2" key="1">
    <citation type="journal article" date="2020" name="Mol. Biol. Evol.">
        <title>Distinct Expression and Methylation Patterns for Genes with Different Fates following a Single Whole-Genome Duplication in Flowering Plants.</title>
        <authorList>
            <person name="Shi T."/>
            <person name="Rahmani R.S."/>
            <person name="Gugger P.F."/>
            <person name="Wang M."/>
            <person name="Li H."/>
            <person name="Zhang Y."/>
            <person name="Li Z."/>
            <person name="Wang Q."/>
            <person name="Van de Peer Y."/>
            <person name="Marchal K."/>
            <person name="Chen J."/>
        </authorList>
    </citation>
    <scope>NUCLEOTIDE SEQUENCE [LARGE SCALE GENOMIC DNA]</scope>
    <source>
        <tissue evidence="1">Leaf</tissue>
    </source>
</reference>
<gene>
    <name evidence="1" type="ORF">HUJ06_015815</name>
</gene>
<sequence length="25" mass="3086">MNEWRYKNDGISSCFYFNWIPQEAS</sequence>
<evidence type="ECO:0000313" key="2">
    <source>
        <dbReference type="Proteomes" id="UP000607653"/>
    </source>
</evidence>
<proteinExistence type="predicted"/>